<sequence>MRQVTRKSLITVAAAGGVLALGGGYAQADAGAGSTTANSPGVLSGNNVQVPVHVPVNVCGNTVDVVGVLNPAFGNKCANTSGKPSGHGDAPGGGAHTTPAHGGSHQGGSHPGATHTGPAGGAHAGGSHTGGGAHAGSGTANSPGVGSGNNIQVPVDIPVNVCGNSIDVVGLLNPVFGNGCANVESPVTPPPVQPEKPGEPGTPGKPGKPTEPRTVPPAPHTPNTPETQTVAKTETAPETDKEVLASTGAGGLGVAIPVGAGMLLAGTVLYRRARASA</sequence>
<evidence type="ECO:0000256" key="9">
    <source>
        <dbReference type="SAM" id="Phobius"/>
    </source>
</evidence>
<keyword evidence="6 7" id="KW-0034">Amyloid</keyword>
<dbReference type="OrthoDB" id="3544424at2"/>
<feature type="chain" id="PRO_5016901042" evidence="10">
    <location>
        <begin position="29"/>
        <end position="277"/>
    </location>
</feature>
<evidence type="ECO:0000256" key="10">
    <source>
        <dbReference type="SAM" id="SignalP"/>
    </source>
</evidence>
<keyword evidence="2" id="KW-0134">Cell wall</keyword>
<protein>
    <submittedName>
        <fullName evidence="12">DUF320 domain-containing protein</fullName>
    </submittedName>
</protein>
<evidence type="ECO:0000256" key="2">
    <source>
        <dbReference type="ARBA" id="ARBA00022512"/>
    </source>
</evidence>
<evidence type="ECO:0000256" key="5">
    <source>
        <dbReference type="ARBA" id="ARBA00022889"/>
    </source>
</evidence>
<comment type="caution">
    <text evidence="12">The sequence shown here is derived from an EMBL/GenBank/DDBJ whole genome shotgun (WGS) entry which is preliminary data.</text>
</comment>
<evidence type="ECO:0000256" key="1">
    <source>
        <dbReference type="ARBA" id="ARBA00004191"/>
    </source>
</evidence>
<dbReference type="Pfam" id="PF03777">
    <property type="entry name" value="ChpA-C"/>
    <property type="match status" value="2"/>
</dbReference>
<dbReference type="InterPro" id="IPR005528">
    <property type="entry name" value="ChpA-H"/>
</dbReference>
<evidence type="ECO:0000256" key="3">
    <source>
        <dbReference type="ARBA" id="ARBA00022525"/>
    </source>
</evidence>
<keyword evidence="5" id="KW-0130">Cell adhesion</keyword>
<dbReference type="Proteomes" id="UP000253741">
    <property type="component" value="Unassembled WGS sequence"/>
</dbReference>
<feature type="region of interest" description="Disordered" evidence="8">
    <location>
        <begin position="186"/>
        <end position="238"/>
    </location>
</feature>
<dbReference type="EMBL" id="QQNA01000147">
    <property type="protein sequence ID" value="RDG36595.1"/>
    <property type="molecule type" value="Genomic_DNA"/>
</dbReference>
<evidence type="ECO:0000259" key="11">
    <source>
        <dbReference type="PROSITE" id="PS51884"/>
    </source>
</evidence>
<accession>A0A370BAY7</accession>
<feature type="compositionally biased region" description="Polar residues" evidence="8">
    <location>
        <begin position="223"/>
        <end position="232"/>
    </location>
</feature>
<evidence type="ECO:0000313" key="13">
    <source>
        <dbReference type="Proteomes" id="UP000253741"/>
    </source>
</evidence>
<feature type="compositionally biased region" description="Gly residues" evidence="8">
    <location>
        <begin position="118"/>
        <end position="135"/>
    </location>
</feature>
<proteinExistence type="predicted"/>
<dbReference type="GO" id="GO:0007155">
    <property type="term" value="P:cell adhesion"/>
    <property type="evidence" value="ECO:0007669"/>
    <property type="project" value="UniProtKB-KW"/>
</dbReference>
<gene>
    <name evidence="12" type="ORF">DVH02_19085</name>
</gene>
<evidence type="ECO:0000256" key="4">
    <source>
        <dbReference type="ARBA" id="ARBA00022729"/>
    </source>
</evidence>
<keyword evidence="3" id="KW-0964">Secreted</keyword>
<reference evidence="12 13" key="1">
    <citation type="submission" date="2018-07" db="EMBL/GenBank/DDBJ databases">
        <title>Streptomyces species from bats.</title>
        <authorList>
            <person name="Dunlap C."/>
        </authorList>
    </citation>
    <scope>NUCLEOTIDE SEQUENCE [LARGE SCALE GENOMIC DNA]</scope>
    <source>
        <strain evidence="12 13">AC230</strain>
    </source>
</reference>
<dbReference type="AlphaFoldDB" id="A0A370BAY7"/>
<keyword evidence="13" id="KW-1185">Reference proteome</keyword>
<evidence type="ECO:0000256" key="6">
    <source>
        <dbReference type="ARBA" id="ARBA00023087"/>
    </source>
</evidence>
<keyword evidence="4 10" id="KW-0732">Signal</keyword>
<keyword evidence="9" id="KW-0472">Membrane</keyword>
<feature type="transmembrane region" description="Helical" evidence="9">
    <location>
        <begin position="249"/>
        <end position="270"/>
    </location>
</feature>
<keyword evidence="9" id="KW-1133">Transmembrane helix</keyword>
<feature type="signal peptide" evidence="10">
    <location>
        <begin position="1"/>
        <end position="28"/>
    </location>
</feature>
<feature type="region of interest" description="Disordered" evidence="8">
    <location>
        <begin position="80"/>
        <end position="147"/>
    </location>
</feature>
<comment type="subcellular location">
    <subcellularLocation>
        <location evidence="1">Secreted</location>
        <location evidence="1">Cell wall</location>
    </subcellularLocation>
</comment>
<name>A0A370BAY7_9ACTN</name>
<feature type="domain" description="Chaplin" evidence="11">
    <location>
        <begin position="39"/>
        <end position="79"/>
    </location>
</feature>
<dbReference type="PROSITE" id="PS51884">
    <property type="entry name" value="CHAPLIN"/>
    <property type="match status" value="2"/>
</dbReference>
<evidence type="ECO:0000256" key="7">
    <source>
        <dbReference type="PROSITE-ProRule" id="PRU01232"/>
    </source>
</evidence>
<feature type="domain" description="Chaplin" evidence="11">
    <location>
        <begin position="142"/>
        <end position="182"/>
    </location>
</feature>
<organism evidence="12 13">
    <name type="scientific">Streptomyces corynorhini</name>
    <dbReference type="NCBI Taxonomy" id="2282652"/>
    <lineage>
        <taxon>Bacteria</taxon>
        <taxon>Bacillati</taxon>
        <taxon>Actinomycetota</taxon>
        <taxon>Actinomycetes</taxon>
        <taxon>Kitasatosporales</taxon>
        <taxon>Streptomycetaceae</taxon>
        <taxon>Streptomyces</taxon>
    </lineage>
</organism>
<evidence type="ECO:0000313" key="12">
    <source>
        <dbReference type="EMBL" id="RDG36595.1"/>
    </source>
</evidence>
<dbReference type="RefSeq" id="WP_114625033.1">
    <property type="nucleotide sequence ID" value="NZ_QQNA01000147.1"/>
</dbReference>
<keyword evidence="9" id="KW-0812">Transmembrane</keyword>
<evidence type="ECO:0000256" key="8">
    <source>
        <dbReference type="SAM" id="MobiDB-lite"/>
    </source>
</evidence>